<dbReference type="AlphaFoldDB" id="A0A4R9GH67"/>
<evidence type="ECO:0000313" key="3">
    <source>
        <dbReference type="Proteomes" id="UP000298458"/>
    </source>
</evidence>
<name>A0A4R9GH67_9LEPT</name>
<proteinExistence type="predicted"/>
<evidence type="ECO:0000313" key="2">
    <source>
        <dbReference type="EMBL" id="TGK12082.1"/>
    </source>
</evidence>
<dbReference type="OrthoDB" id="328092at2"/>
<reference evidence="2" key="1">
    <citation type="journal article" date="2019" name="PLoS Negl. Trop. Dis.">
        <title>Revisiting the worldwide diversity of Leptospira species in the environment.</title>
        <authorList>
            <person name="Vincent A.T."/>
            <person name="Schiettekatte O."/>
            <person name="Bourhy P."/>
            <person name="Veyrier F.J."/>
            <person name="Picardeau M."/>
        </authorList>
    </citation>
    <scope>NUCLEOTIDE SEQUENCE [LARGE SCALE GENOMIC DNA]</scope>
    <source>
        <strain evidence="2">SSW15</strain>
    </source>
</reference>
<keyword evidence="1" id="KW-0677">Repeat</keyword>
<keyword evidence="3" id="KW-1185">Reference proteome</keyword>
<dbReference type="SMART" id="SM00698">
    <property type="entry name" value="MORN"/>
    <property type="match status" value="3"/>
</dbReference>
<sequence>MQKGLFPFLLVLLAAATAYFMFSPRCIEGNCRDGKGTKYLPGRYRYEGNFKEGLADGKGKLVLESGESYEGTWLRGHKDGQGTYLYMDGSKYVGSWKANKRDGEGTLTDSDGTVLRKGTWKAGEFEPK</sequence>
<dbReference type="Proteomes" id="UP000298458">
    <property type="component" value="Unassembled WGS sequence"/>
</dbReference>
<dbReference type="PANTHER" id="PTHR43215">
    <property type="entry name" value="RADIAL SPOKE HEAD 1 HOMOLOG"/>
    <property type="match status" value="1"/>
</dbReference>
<evidence type="ECO:0008006" key="4">
    <source>
        <dbReference type="Google" id="ProtNLM"/>
    </source>
</evidence>
<evidence type="ECO:0000256" key="1">
    <source>
        <dbReference type="ARBA" id="ARBA00022737"/>
    </source>
</evidence>
<dbReference type="RefSeq" id="WP_135767485.1">
    <property type="nucleotide sequence ID" value="NZ_RQET01000004.1"/>
</dbReference>
<organism evidence="2 3">
    <name type="scientific">Leptospira fletcheri</name>
    <dbReference type="NCBI Taxonomy" id="2484981"/>
    <lineage>
        <taxon>Bacteria</taxon>
        <taxon>Pseudomonadati</taxon>
        <taxon>Spirochaetota</taxon>
        <taxon>Spirochaetia</taxon>
        <taxon>Leptospirales</taxon>
        <taxon>Leptospiraceae</taxon>
        <taxon>Leptospira</taxon>
    </lineage>
</organism>
<dbReference type="Gene3D" id="2.20.110.10">
    <property type="entry name" value="Histone H3 K4-specific methyltransferase SET7/9 N-terminal domain"/>
    <property type="match status" value="2"/>
</dbReference>
<accession>A0A4R9GH67</accession>
<dbReference type="PANTHER" id="PTHR43215:SF14">
    <property type="entry name" value="RADIAL SPOKE HEAD 1 HOMOLOG"/>
    <property type="match status" value="1"/>
</dbReference>
<dbReference type="SUPFAM" id="SSF82185">
    <property type="entry name" value="Histone H3 K4-specific methyltransferase SET7/9 N-terminal domain"/>
    <property type="match status" value="1"/>
</dbReference>
<comment type="caution">
    <text evidence="2">The sequence shown here is derived from an EMBL/GenBank/DDBJ whole genome shotgun (WGS) entry which is preliminary data.</text>
</comment>
<dbReference type="Pfam" id="PF02493">
    <property type="entry name" value="MORN"/>
    <property type="match status" value="3"/>
</dbReference>
<dbReference type="EMBL" id="RQET01000004">
    <property type="protein sequence ID" value="TGK12082.1"/>
    <property type="molecule type" value="Genomic_DNA"/>
</dbReference>
<protein>
    <recommendedName>
        <fullName evidence="4">Membrane-binding protein</fullName>
    </recommendedName>
</protein>
<dbReference type="InterPro" id="IPR003409">
    <property type="entry name" value="MORN"/>
</dbReference>
<gene>
    <name evidence="2" type="ORF">EHO60_07375</name>
</gene>